<organism evidence="10 11">
    <name type="scientific">Sitophilus oryzae</name>
    <name type="common">Rice weevil</name>
    <name type="synonym">Curculio oryzae</name>
    <dbReference type="NCBI Taxonomy" id="7048"/>
    <lineage>
        <taxon>Eukaryota</taxon>
        <taxon>Metazoa</taxon>
        <taxon>Ecdysozoa</taxon>
        <taxon>Arthropoda</taxon>
        <taxon>Hexapoda</taxon>
        <taxon>Insecta</taxon>
        <taxon>Pterygota</taxon>
        <taxon>Neoptera</taxon>
        <taxon>Endopterygota</taxon>
        <taxon>Coleoptera</taxon>
        <taxon>Polyphaga</taxon>
        <taxon>Cucujiformia</taxon>
        <taxon>Curculionidae</taxon>
        <taxon>Dryophthorinae</taxon>
        <taxon>Sitophilus</taxon>
    </lineage>
</organism>
<evidence type="ECO:0000256" key="6">
    <source>
        <dbReference type="ARBA" id="ARBA00023170"/>
    </source>
</evidence>
<feature type="signal peptide" evidence="9">
    <location>
        <begin position="1"/>
        <end position="19"/>
    </location>
</feature>
<keyword evidence="2" id="KW-1003">Cell membrane</keyword>
<feature type="chain" id="PRO_5026968737" evidence="9">
    <location>
        <begin position="20"/>
        <end position="494"/>
    </location>
</feature>
<dbReference type="FunCoup" id="A0A6J2XDX2">
    <property type="interactions" value="15"/>
</dbReference>
<dbReference type="Proteomes" id="UP000504635">
    <property type="component" value="Unplaced"/>
</dbReference>
<evidence type="ECO:0000256" key="7">
    <source>
        <dbReference type="ARBA" id="ARBA00023180"/>
    </source>
</evidence>
<comment type="subcellular location">
    <subcellularLocation>
        <location evidence="1">Cell membrane</location>
        <topology evidence="1">Multi-pass membrane protein</topology>
    </subcellularLocation>
</comment>
<evidence type="ECO:0000256" key="9">
    <source>
        <dbReference type="SAM" id="SignalP"/>
    </source>
</evidence>
<keyword evidence="9" id="KW-0732">Signal</keyword>
<dbReference type="SUPFAM" id="SSF53850">
    <property type="entry name" value="Periplasmic binding protein-like II"/>
    <property type="match status" value="1"/>
</dbReference>
<dbReference type="InParanoid" id="A0A6J2XDX2"/>
<dbReference type="RefSeq" id="XP_030749452.1">
    <property type="nucleotide sequence ID" value="XM_030893592.1"/>
</dbReference>
<keyword evidence="5 8" id="KW-0472">Membrane</keyword>
<dbReference type="GO" id="GO:0005886">
    <property type="term" value="C:plasma membrane"/>
    <property type="evidence" value="ECO:0007669"/>
    <property type="project" value="UniProtKB-SubCell"/>
</dbReference>
<name>A0A6J2XDX2_SITOR</name>
<dbReference type="KEGG" id="soy:115877439"/>
<dbReference type="PANTHER" id="PTHR42643:SF33">
    <property type="entry name" value="GLUTAMATE RECEPTOR 2-LIKE PROTEIN"/>
    <property type="match status" value="1"/>
</dbReference>
<keyword evidence="4 8" id="KW-1133">Transmembrane helix</keyword>
<accession>A0A6J2XDX2</accession>
<dbReference type="Gene3D" id="3.40.190.10">
    <property type="entry name" value="Periplasmic binding protein-like II"/>
    <property type="match status" value="3"/>
</dbReference>
<keyword evidence="7" id="KW-0325">Glycoprotein</keyword>
<keyword evidence="3 8" id="KW-0812">Transmembrane</keyword>
<feature type="transmembrane region" description="Helical" evidence="8">
    <location>
        <begin position="310"/>
        <end position="328"/>
    </location>
</feature>
<dbReference type="AlphaFoldDB" id="A0A6J2XDX2"/>
<dbReference type="PANTHER" id="PTHR42643">
    <property type="entry name" value="IONOTROPIC RECEPTOR 20A-RELATED"/>
    <property type="match status" value="1"/>
</dbReference>
<evidence type="ECO:0000313" key="11">
    <source>
        <dbReference type="RefSeq" id="XP_030749452.1"/>
    </source>
</evidence>
<evidence type="ECO:0000256" key="8">
    <source>
        <dbReference type="SAM" id="Phobius"/>
    </source>
</evidence>
<protein>
    <submittedName>
        <fullName evidence="11">Uncharacterized protein LOC115877439</fullName>
    </submittedName>
</protein>
<gene>
    <name evidence="11" type="primary">LOC115877439</name>
</gene>
<evidence type="ECO:0000256" key="1">
    <source>
        <dbReference type="ARBA" id="ARBA00004651"/>
    </source>
</evidence>
<reference evidence="11" key="1">
    <citation type="submission" date="2025-08" db="UniProtKB">
        <authorList>
            <consortium name="RefSeq"/>
        </authorList>
    </citation>
    <scope>IDENTIFICATION</scope>
    <source>
        <tissue evidence="11">Gonads</tissue>
    </source>
</reference>
<keyword evidence="6" id="KW-0675">Receptor</keyword>
<evidence type="ECO:0000256" key="4">
    <source>
        <dbReference type="ARBA" id="ARBA00022989"/>
    </source>
</evidence>
<dbReference type="GeneID" id="115877439"/>
<proteinExistence type="predicted"/>
<evidence type="ECO:0000256" key="5">
    <source>
        <dbReference type="ARBA" id="ARBA00023136"/>
    </source>
</evidence>
<dbReference type="InterPro" id="IPR052192">
    <property type="entry name" value="Insect_Ionotropic_Sensory_Rcpt"/>
</dbReference>
<feature type="transmembrane region" description="Helical" evidence="8">
    <location>
        <begin position="242"/>
        <end position="261"/>
    </location>
</feature>
<evidence type="ECO:0000256" key="2">
    <source>
        <dbReference type="ARBA" id="ARBA00022475"/>
    </source>
</evidence>
<evidence type="ECO:0000313" key="10">
    <source>
        <dbReference type="Proteomes" id="UP000504635"/>
    </source>
</evidence>
<sequence>MRMFAILFLLLFSLSKLYAFINSDIVINFLKDRSLNHAYLLNCQQNKVWLVYPLNIQLSEFAIDDVYNPASKRGGTLIQSRVGNYSPSEGFQVEDVVTNKFWHRRNLGGVTFKAMVAFHEGRHIESPEEYLESNEQRDKNTYSRFHARLISFCAKHYEFDYNISVINNYGYKTINGVMDGLSGQLQKATIDFGLSALFARIDRTRAMTMGRHTWKLRSAFIFKNPKSRNSFKLFTRPVTTEVWFVLIICLFLCSIVIKLCLSMDFTIDDNSWSFSYLSVIAAVCQQGMYIDKRNKFRLESLLTIPRVTSGRISVYFTLLLTTFVYLFYSGTLVSSLLNVPLVLVKSIQDLLDLNIEIALENIGVNKEYFKFADDKASIEMYRKWIRGKESTAFIQANDGLVRARKGKLIFHVELDKAYTFLKENCDDEEVCEFKEIQLFKPINLYATYPRHSPYRDMLDVCLQRIAESGVLEKEYMFWRTKKPVCVYRRKLTQV</sequence>
<evidence type="ECO:0000256" key="3">
    <source>
        <dbReference type="ARBA" id="ARBA00022692"/>
    </source>
</evidence>
<keyword evidence="10" id="KW-1185">Reference proteome</keyword>
<dbReference type="OrthoDB" id="413361at2759"/>